<accession>A0A0E9S2Q3</accession>
<reference evidence="2" key="2">
    <citation type="journal article" date="2015" name="Fish Shellfish Immunol.">
        <title>Early steps in the European eel (Anguilla anguilla)-Vibrio vulnificus interaction in the gills: Role of the RtxA13 toxin.</title>
        <authorList>
            <person name="Callol A."/>
            <person name="Pajuelo D."/>
            <person name="Ebbesson L."/>
            <person name="Teles M."/>
            <person name="MacKenzie S."/>
            <person name="Amaro C."/>
        </authorList>
    </citation>
    <scope>NUCLEOTIDE SEQUENCE</scope>
</reference>
<protein>
    <recommendedName>
        <fullName evidence="1">Endonuclease/exonuclease/phosphatase domain-containing protein</fullName>
    </recommendedName>
</protein>
<feature type="domain" description="Endonuclease/exonuclease/phosphatase" evidence="1">
    <location>
        <begin position="7"/>
        <end position="49"/>
    </location>
</feature>
<dbReference type="Gene3D" id="3.60.10.10">
    <property type="entry name" value="Endonuclease/exonuclease/phosphatase"/>
    <property type="match status" value="1"/>
</dbReference>
<dbReference type="AlphaFoldDB" id="A0A0E9S2Q3"/>
<sequence>MEHVRCPIIWVGDFNAHNPLWVSDSKDINGIVVEEFLDKYDLVAINDGRPTGIIF</sequence>
<reference evidence="2" key="1">
    <citation type="submission" date="2014-11" db="EMBL/GenBank/DDBJ databases">
        <authorList>
            <person name="Amaro Gonzalez C."/>
        </authorList>
    </citation>
    <scope>NUCLEOTIDE SEQUENCE</scope>
</reference>
<dbReference type="Pfam" id="PF14529">
    <property type="entry name" value="Exo_endo_phos_2"/>
    <property type="match status" value="1"/>
</dbReference>
<evidence type="ECO:0000259" key="1">
    <source>
        <dbReference type="Pfam" id="PF14529"/>
    </source>
</evidence>
<proteinExistence type="predicted"/>
<dbReference type="InterPro" id="IPR036691">
    <property type="entry name" value="Endo/exonu/phosph_ase_sf"/>
</dbReference>
<dbReference type="InterPro" id="IPR005135">
    <property type="entry name" value="Endo/exonuclease/phosphatase"/>
</dbReference>
<dbReference type="SUPFAM" id="SSF56219">
    <property type="entry name" value="DNase I-like"/>
    <property type="match status" value="1"/>
</dbReference>
<name>A0A0E9S2Q3_ANGAN</name>
<dbReference type="GO" id="GO:0003824">
    <property type="term" value="F:catalytic activity"/>
    <property type="evidence" value="ECO:0007669"/>
    <property type="project" value="InterPro"/>
</dbReference>
<dbReference type="EMBL" id="GBXM01073011">
    <property type="protein sequence ID" value="JAH35566.1"/>
    <property type="molecule type" value="Transcribed_RNA"/>
</dbReference>
<organism evidence="2">
    <name type="scientific">Anguilla anguilla</name>
    <name type="common">European freshwater eel</name>
    <name type="synonym">Muraena anguilla</name>
    <dbReference type="NCBI Taxonomy" id="7936"/>
    <lineage>
        <taxon>Eukaryota</taxon>
        <taxon>Metazoa</taxon>
        <taxon>Chordata</taxon>
        <taxon>Craniata</taxon>
        <taxon>Vertebrata</taxon>
        <taxon>Euteleostomi</taxon>
        <taxon>Actinopterygii</taxon>
        <taxon>Neopterygii</taxon>
        <taxon>Teleostei</taxon>
        <taxon>Anguilliformes</taxon>
        <taxon>Anguillidae</taxon>
        <taxon>Anguilla</taxon>
    </lineage>
</organism>
<evidence type="ECO:0000313" key="2">
    <source>
        <dbReference type="EMBL" id="JAH35566.1"/>
    </source>
</evidence>